<evidence type="ECO:0000256" key="1">
    <source>
        <dbReference type="SAM" id="MobiDB-lite"/>
    </source>
</evidence>
<feature type="compositionally biased region" description="Gly residues" evidence="1">
    <location>
        <begin position="8"/>
        <end position="17"/>
    </location>
</feature>
<protein>
    <recommendedName>
        <fullName evidence="4">F-box domain-containing protein</fullName>
    </recommendedName>
</protein>
<dbReference type="HOGENOM" id="CLU_022825_0_0_1"/>
<evidence type="ECO:0000313" key="3">
    <source>
        <dbReference type="Proteomes" id="UP000053593"/>
    </source>
</evidence>
<accession>A0A0D0CZM0</accession>
<name>A0A0D0CZM0_9AGAR</name>
<dbReference type="Gene3D" id="1.20.1280.50">
    <property type="match status" value="1"/>
</dbReference>
<reference evidence="2 3" key="1">
    <citation type="submission" date="2014-04" db="EMBL/GenBank/DDBJ databases">
        <title>Evolutionary Origins and Diversification of the Mycorrhizal Mutualists.</title>
        <authorList>
            <consortium name="DOE Joint Genome Institute"/>
            <consortium name="Mycorrhizal Genomics Consortium"/>
            <person name="Kohler A."/>
            <person name="Kuo A."/>
            <person name="Nagy L.G."/>
            <person name="Floudas D."/>
            <person name="Copeland A."/>
            <person name="Barry K.W."/>
            <person name="Cichocki N."/>
            <person name="Veneault-Fourrey C."/>
            <person name="LaButti K."/>
            <person name="Lindquist E.A."/>
            <person name="Lipzen A."/>
            <person name="Lundell T."/>
            <person name="Morin E."/>
            <person name="Murat C."/>
            <person name="Riley R."/>
            <person name="Ohm R."/>
            <person name="Sun H."/>
            <person name="Tunlid A."/>
            <person name="Henrissat B."/>
            <person name="Grigoriev I.V."/>
            <person name="Hibbett D.S."/>
            <person name="Martin F."/>
        </authorList>
    </citation>
    <scope>NUCLEOTIDE SEQUENCE [LARGE SCALE GENOMIC DNA]</scope>
    <source>
        <strain evidence="2 3">FD-317 M1</strain>
    </source>
</reference>
<gene>
    <name evidence="2" type="ORF">GYMLUDRAFT_84663</name>
</gene>
<dbReference type="AlphaFoldDB" id="A0A0D0CZM0"/>
<dbReference type="Proteomes" id="UP000053593">
    <property type="component" value="Unassembled WGS sequence"/>
</dbReference>
<dbReference type="InterPro" id="IPR036047">
    <property type="entry name" value="F-box-like_dom_sf"/>
</dbReference>
<evidence type="ECO:0000313" key="2">
    <source>
        <dbReference type="EMBL" id="KIK62003.1"/>
    </source>
</evidence>
<dbReference type="EMBL" id="KN834769">
    <property type="protein sequence ID" value="KIK62003.1"/>
    <property type="molecule type" value="Genomic_DNA"/>
</dbReference>
<dbReference type="OrthoDB" id="3221235at2759"/>
<proteinExistence type="predicted"/>
<keyword evidence="3" id="KW-1185">Reference proteome</keyword>
<evidence type="ECO:0008006" key="4">
    <source>
        <dbReference type="Google" id="ProtNLM"/>
    </source>
</evidence>
<organism evidence="2 3">
    <name type="scientific">Collybiopsis luxurians FD-317 M1</name>
    <dbReference type="NCBI Taxonomy" id="944289"/>
    <lineage>
        <taxon>Eukaryota</taxon>
        <taxon>Fungi</taxon>
        <taxon>Dikarya</taxon>
        <taxon>Basidiomycota</taxon>
        <taxon>Agaricomycotina</taxon>
        <taxon>Agaricomycetes</taxon>
        <taxon>Agaricomycetidae</taxon>
        <taxon>Agaricales</taxon>
        <taxon>Marasmiineae</taxon>
        <taxon>Omphalotaceae</taxon>
        <taxon>Collybiopsis</taxon>
        <taxon>Collybiopsis luxurians</taxon>
    </lineage>
</organism>
<dbReference type="SUPFAM" id="SSF81383">
    <property type="entry name" value="F-box domain"/>
    <property type="match status" value="1"/>
</dbReference>
<sequence length="730" mass="81014">MEQVIRGARGGGKGNGSTLGKRGVIPGWEERREERLELGERETVSEVQDVGTSVSVPAASMLVAGADSEPSERGMVGRSVGLEEKLGIPRLAAGASPIISNRNQSIMVPANNLFGRLESCPLTCNDAMSSVPLPLIWDPATSPFASVLGTNYVPSLAELAQLKTALVGPQQELYRLESEITRVQAALDCLLSEKKRVEAYIDAHQALMSPIRQIPFETLAEIFSWCLPSETAYGVRSLKHAPLLMTMVCRDWRRVAKETPQLWSSLHIYLPPRFSQNAASQRIAGLTSWLQHSAKLPVSISLHGGFYTPGINYPEAPGNMALMVKSLVAFRDRIKHMNLALKRADLMIFLELLPSNSPFPYLTSVILEDIAHGRGHAWSMVVDELEGAPYYGTLLSQDRMPMLQSLEIKIPRDRNLFSALPCRWGGITNLSIKDFLAPADLLGILAGSGALKALEVGLIVPEQDYLFDEPAVLPTAILADLVRLHLQICINGYRPSDMDEEHWQSQCVAQISTITSHMIFPSLRNLHVSLKGTITTFFQVPLHNFPLHGIETLGLDIPMTPEAFTEFLSLVPNVTSLDFVDAGDSIDWQHKSTLADRHFLGLTPSPSNPLSCCPLLRRFRMIDRTSDYSMNWTRQWSTRALTEFITARRKARMLDFCDMFIATLPLFPDEEVLRLRQAKEDGLELHLHQTKKLDAFAFEDGPMAGIIEKYNFSPATLSDMDGSFDTDVII</sequence>
<feature type="region of interest" description="Disordered" evidence="1">
    <location>
        <begin position="1"/>
        <end position="27"/>
    </location>
</feature>